<protein>
    <recommendedName>
        <fullName evidence="3">Exocyst subunit Exo70 family protein</fullName>
    </recommendedName>
</protein>
<dbReference type="FunCoup" id="A0A1Q3BCW8">
    <property type="interactions" value="2750"/>
</dbReference>
<evidence type="ECO:0000313" key="6">
    <source>
        <dbReference type="Proteomes" id="UP000187406"/>
    </source>
</evidence>
<keyword evidence="3" id="KW-0268">Exocytosis</keyword>
<keyword evidence="3" id="KW-0653">Protein transport</keyword>
<dbReference type="PANTHER" id="PTHR12542">
    <property type="entry name" value="EXOCYST COMPLEX PROTEIN EXO70"/>
    <property type="match status" value="1"/>
</dbReference>
<dbReference type="InterPro" id="IPR046364">
    <property type="entry name" value="Exo70_C"/>
</dbReference>
<name>A0A1Q3BCW8_CEPFO</name>
<dbReference type="Pfam" id="PF20669">
    <property type="entry name" value="Exo70_N"/>
    <property type="match status" value="1"/>
</dbReference>
<dbReference type="InParanoid" id="A0A1Q3BCW8"/>
<dbReference type="GO" id="GO:0000145">
    <property type="term" value="C:exocyst"/>
    <property type="evidence" value="ECO:0007669"/>
    <property type="project" value="InterPro"/>
</dbReference>
<dbReference type="InterPro" id="IPR004140">
    <property type="entry name" value="Exo70"/>
</dbReference>
<dbReference type="PANTHER" id="PTHR12542:SF49">
    <property type="entry name" value="EXOCYST SUBUNIT EXO70 FAMILY PROTEIN"/>
    <property type="match status" value="1"/>
</dbReference>
<keyword evidence="2 3" id="KW-0813">Transport</keyword>
<keyword evidence="6" id="KW-1185">Reference proteome</keyword>
<evidence type="ECO:0000259" key="4">
    <source>
        <dbReference type="Pfam" id="PF03081"/>
    </source>
</evidence>
<dbReference type="OrthoDB" id="1922221at2759"/>
<evidence type="ECO:0000256" key="3">
    <source>
        <dbReference type="RuleBase" id="RU365026"/>
    </source>
</evidence>
<dbReference type="EMBL" id="BDDD01000428">
    <property type="protein sequence ID" value="GAV65684.1"/>
    <property type="molecule type" value="Genomic_DNA"/>
</dbReference>
<dbReference type="STRING" id="3775.A0A1Q3BCW8"/>
<gene>
    <name evidence="5" type="ORF">CFOL_v3_09198</name>
</gene>
<dbReference type="GO" id="GO:0015031">
    <property type="term" value="P:protein transport"/>
    <property type="evidence" value="ECO:0007669"/>
    <property type="project" value="UniProtKB-KW"/>
</dbReference>
<dbReference type="Gene3D" id="1.20.1280.170">
    <property type="entry name" value="Exocyst complex component Exo70"/>
    <property type="match status" value="1"/>
</dbReference>
<accession>A0A1Q3BCW8</accession>
<feature type="domain" description="Exocyst complex subunit Exo70 C-terminal" evidence="4">
    <location>
        <begin position="272"/>
        <end position="636"/>
    </location>
</feature>
<dbReference type="GO" id="GO:0005546">
    <property type="term" value="F:phosphatidylinositol-4,5-bisphosphate binding"/>
    <property type="evidence" value="ECO:0007669"/>
    <property type="project" value="InterPro"/>
</dbReference>
<comment type="caution">
    <text evidence="5">The sequence shown here is derived from an EMBL/GenBank/DDBJ whole genome shotgun (WGS) entry which is preliminary data.</text>
</comment>
<dbReference type="AlphaFoldDB" id="A0A1Q3BCW8"/>
<organism evidence="5 6">
    <name type="scientific">Cephalotus follicularis</name>
    <name type="common">Albany pitcher plant</name>
    <dbReference type="NCBI Taxonomy" id="3775"/>
    <lineage>
        <taxon>Eukaryota</taxon>
        <taxon>Viridiplantae</taxon>
        <taxon>Streptophyta</taxon>
        <taxon>Embryophyta</taxon>
        <taxon>Tracheophyta</taxon>
        <taxon>Spermatophyta</taxon>
        <taxon>Magnoliopsida</taxon>
        <taxon>eudicotyledons</taxon>
        <taxon>Gunneridae</taxon>
        <taxon>Pentapetalae</taxon>
        <taxon>rosids</taxon>
        <taxon>fabids</taxon>
        <taxon>Oxalidales</taxon>
        <taxon>Cephalotaceae</taxon>
        <taxon>Cephalotus</taxon>
    </lineage>
</organism>
<dbReference type="Pfam" id="PF03081">
    <property type="entry name" value="Exo70_C"/>
    <property type="match status" value="1"/>
</dbReference>
<dbReference type="InterPro" id="IPR016159">
    <property type="entry name" value="Cullin_repeat-like_dom_sf"/>
</dbReference>
<dbReference type="SUPFAM" id="SSF74788">
    <property type="entry name" value="Cullin repeat-like"/>
    <property type="match status" value="1"/>
</dbReference>
<reference evidence="6" key="1">
    <citation type="submission" date="2016-04" db="EMBL/GenBank/DDBJ databases">
        <title>Cephalotus genome sequencing.</title>
        <authorList>
            <person name="Fukushima K."/>
            <person name="Hasebe M."/>
            <person name="Fang X."/>
        </authorList>
    </citation>
    <scope>NUCLEOTIDE SEQUENCE [LARGE SCALE GENOMIC DNA]</scope>
    <source>
        <strain evidence="6">cv. St1</strain>
    </source>
</reference>
<sequence length="651" mass="74869">MEDYNPKNPELEGDEKLIAAAEHIARALGSRKNLTDDVRKILLDLGSQLSNITIVEENKGECMSEIEEKLSAVQDKIMSWETDQSMIWDSGSDEVHKYINVADQARKLTERLESLCLTKDREDKELLRRAHDVLQTSMARLEEEFKHILVLNRLPFEPECMSFRSNEEDVVDEASMMALGDESVDYSVSRDSVSRASEEHIIDLVHPDVIPDLRCIANLMYNSNYDFECAQAYVIVRKDALYECLLNLEMVKMSIEDVLSMEWVSLNSKIRRWVRVMKHFVRVYLVSEKFLSDQVFGDIGSVSSACFVEASKASVLQLLNFGEAISIGPHQPEKLIRILDMYEVLAELLPDIDALYSDDAGSSVRNECHDVLERIGDCVRATFLEFEKAIATNPSANPFVGGGIHHLTRYVMNYIKILTDYTETLDLLLKDHDREQHISLSPDMNPAVEEENTGGSSMCEVSPMARHFHSIASILVSNLREKSKLYRDASLQHFFLMNNIHYMAQKVKNSELRNIFGDMWIRKHNGKFQQHAMDYERATWSSILGLLKEEGNSSSTSVSRTLLKERFRSFYLSFEEVYRTQTAWVLPDVQLREDLRISTSLKVIQAYRTFVGRHINHISDKYIKYSADDLEIYLLDLFEGSPRSLHNPNWR</sequence>
<evidence type="ECO:0000256" key="1">
    <source>
        <dbReference type="ARBA" id="ARBA00006756"/>
    </source>
</evidence>
<dbReference type="GO" id="GO:0006887">
    <property type="term" value="P:exocytosis"/>
    <property type="evidence" value="ECO:0007669"/>
    <property type="project" value="UniProtKB-KW"/>
</dbReference>
<proteinExistence type="inferred from homology"/>
<comment type="function">
    <text evidence="3">Component of the exocyst complex.</text>
</comment>
<comment type="similarity">
    <text evidence="1 3">Belongs to the EXO70 family.</text>
</comment>
<evidence type="ECO:0000256" key="2">
    <source>
        <dbReference type="ARBA" id="ARBA00022448"/>
    </source>
</evidence>
<dbReference type="Proteomes" id="UP000187406">
    <property type="component" value="Unassembled WGS sequence"/>
</dbReference>
<evidence type="ECO:0000313" key="5">
    <source>
        <dbReference type="EMBL" id="GAV65684.1"/>
    </source>
</evidence>